<dbReference type="SUPFAM" id="SSF46955">
    <property type="entry name" value="Putative DNA-binding domain"/>
    <property type="match status" value="1"/>
</dbReference>
<feature type="compositionally biased region" description="Basic and acidic residues" evidence="1">
    <location>
        <begin position="73"/>
        <end position="85"/>
    </location>
</feature>
<dbReference type="InterPro" id="IPR000551">
    <property type="entry name" value="MerR-type_HTH_dom"/>
</dbReference>
<reference evidence="3 4" key="1">
    <citation type="submission" date="2024-01" db="EMBL/GenBank/DDBJ databases">
        <title>Niabella digestum sp. nov., isolated from waste digestion system.</title>
        <authorList>
            <person name="Zhang L."/>
        </authorList>
    </citation>
    <scope>NUCLEOTIDE SEQUENCE [LARGE SCALE GENOMIC DNA]</scope>
    <source>
        <strain evidence="3 4">A18</strain>
    </source>
</reference>
<dbReference type="Pfam" id="PF13411">
    <property type="entry name" value="MerR_1"/>
    <property type="match status" value="1"/>
</dbReference>
<comment type="caution">
    <text evidence="3">The sequence shown here is derived from an EMBL/GenBank/DDBJ whole genome shotgun (WGS) entry which is preliminary data.</text>
</comment>
<evidence type="ECO:0000259" key="2">
    <source>
        <dbReference type="Pfam" id="PF13411"/>
    </source>
</evidence>
<evidence type="ECO:0000256" key="1">
    <source>
        <dbReference type="SAM" id="MobiDB-lite"/>
    </source>
</evidence>
<dbReference type="Gene3D" id="1.10.1660.10">
    <property type="match status" value="1"/>
</dbReference>
<protein>
    <submittedName>
        <fullName evidence="3">MerR family transcriptional regulator</fullName>
    </submittedName>
</protein>
<dbReference type="Proteomes" id="UP001357452">
    <property type="component" value="Unassembled WGS sequence"/>
</dbReference>
<accession>A0ABU7RH77</accession>
<feature type="compositionally biased region" description="Polar residues" evidence="1">
    <location>
        <begin position="54"/>
        <end position="69"/>
    </location>
</feature>
<evidence type="ECO:0000313" key="4">
    <source>
        <dbReference type="Proteomes" id="UP001357452"/>
    </source>
</evidence>
<sequence>MSKSKSQTQGAFSFLDEVEKVEPQPKPRKHVLKPPAQIVIETDDTPSPHIDDTASMNESLPVSQVSDSAEPSLESKHTEVLRAQDDTTELSSADVAKPSEASSTETEAELEEPGEVRKNTRGRKSAKEHSIAASMVEIPEDEVLFSKQYYSMGEVTAMFKESHSLIRYWESEFDILKPRKNGKGDRFFRPVDIKNLYLIYDLLRRRKFTIEGAREYLKNDKKAENKFAAIQSLQKIKTFLLELKASL</sequence>
<proteinExistence type="predicted"/>
<name>A0ABU7RH77_9BACT</name>
<dbReference type="EMBL" id="JAZGLY010000004">
    <property type="protein sequence ID" value="MEE6187332.1"/>
    <property type="molecule type" value="Genomic_DNA"/>
</dbReference>
<feature type="domain" description="HTH merR-type" evidence="2">
    <location>
        <begin position="150"/>
        <end position="219"/>
    </location>
</feature>
<dbReference type="RefSeq" id="WP_330974741.1">
    <property type="nucleotide sequence ID" value="NZ_JAZGLY010000004.1"/>
</dbReference>
<feature type="compositionally biased region" description="Polar residues" evidence="1">
    <location>
        <begin position="1"/>
        <end position="11"/>
    </location>
</feature>
<keyword evidence="4" id="KW-1185">Reference proteome</keyword>
<evidence type="ECO:0000313" key="3">
    <source>
        <dbReference type="EMBL" id="MEE6187332.1"/>
    </source>
</evidence>
<dbReference type="InterPro" id="IPR009061">
    <property type="entry name" value="DNA-bd_dom_put_sf"/>
</dbReference>
<gene>
    <name evidence="3" type="ORF">V2H41_08610</name>
</gene>
<feature type="region of interest" description="Disordered" evidence="1">
    <location>
        <begin position="1"/>
        <end position="129"/>
    </location>
</feature>
<organism evidence="3 4">
    <name type="scientific">Niabella digestorum</name>
    <dbReference type="NCBI Taxonomy" id="3117701"/>
    <lineage>
        <taxon>Bacteria</taxon>
        <taxon>Pseudomonadati</taxon>
        <taxon>Bacteroidota</taxon>
        <taxon>Chitinophagia</taxon>
        <taxon>Chitinophagales</taxon>
        <taxon>Chitinophagaceae</taxon>
        <taxon>Niabella</taxon>
    </lineage>
</organism>
<dbReference type="CDD" id="cd04765">
    <property type="entry name" value="HTH_MlrA-like_sg2"/>
    <property type="match status" value="1"/>
</dbReference>